<dbReference type="GO" id="GO:0006508">
    <property type="term" value="P:proteolysis"/>
    <property type="evidence" value="ECO:0007669"/>
    <property type="project" value="UniProtKB-KW"/>
</dbReference>
<evidence type="ECO:0000313" key="22">
    <source>
        <dbReference type="Proteomes" id="UP000580718"/>
    </source>
</evidence>
<dbReference type="SUPFAM" id="SSF140990">
    <property type="entry name" value="FtsH protease domain-like"/>
    <property type="match status" value="1"/>
</dbReference>
<comment type="similarity">
    <text evidence="2 15">In the C-terminal section; belongs to the peptidase M41 family.</text>
</comment>
<dbReference type="PANTHER" id="PTHR23076:SF97">
    <property type="entry name" value="ATP-DEPENDENT ZINC METALLOPROTEASE YME1L1"/>
    <property type="match status" value="1"/>
</dbReference>
<evidence type="ECO:0000256" key="11">
    <source>
        <dbReference type="ARBA" id="ARBA00022989"/>
    </source>
</evidence>
<dbReference type="GO" id="GO:0004176">
    <property type="term" value="F:ATP-dependent peptidase activity"/>
    <property type="evidence" value="ECO:0007669"/>
    <property type="project" value="InterPro"/>
</dbReference>
<accession>A0A323V953</accession>
<dbReference type="NCBIfam" id="TIGR01241">
    <property type="entry name" value="FtsH_fam"/>
    <property type="match status" value="1"/>
</dbReference>
<keyword evidence="9 15" id="KW-0862">Zinc</keyword>
<dbReference type="GO" id="GO:0005886">
    <property type="term" value="C:plasma membrane"/>
    <property type="evidence" value="ECO:0007669"/>
    <property type="project" value="UniProtKB-SubCell"/>
</dbReference>
<evidence type="ECO:0000259" key="18">
    <source>
        <dbReference type="SMART" id="SM00382"/>
    </source>
</evidence>
<evidence type="ECO:0000256" key="15">
    <source>
        <dbReference type="HAMAP-Rule" id="MF_01458"/>
    </source>
</evidence>
<dbReference type="InterPro" id="IPR027417">
    <property type="entry name" value="P-loop_NTPase"/>
</dbReference>
<evidence type="ECO:0000313" key="21">
    <source>
        <dbReference type="Proteomes" id="UP000247602"/>
    </source>
</evidence>
<dbReference type="InterPro" id="IPR005936">
    <property type="entry name" value="FtsH"/>
</dbReference>
<dbReference type="Pfam" id="PF00004">
    <property type="entry name" value="AAA"/>
    <property type="match status" value="1"/>
</dbReference>
<proteinExistence type="inferred from homology"/>
<dbReference type="HAMAP" id="MF_01458">
    <property type="entry name" value="FtsH"/>
    <property type="match status" value="1"/>
</dbReference>
<evidence type="ECO:0000256" key="13">
    <source>
        <dbReference type="ARBA" id="ARBA00023136"/>
    </source>
</evidence>
<evidence type="ECO:0000256" key="17">
    <source>
        <dbReference type="SAM" id="MobiDB-lite"/>
    </source>
</evidence>
<dbReference type="EMBL" id="JACIBU010000001">
    <property type="protein sequence ID" value="MBB3676775.1"/>
    <property type="molecule type" value="Genomic_DNA"/>
</dbReference>
<dbReference type="Pfam" id="PF01434">
    <property type="entry name" value="Peptidase_M41"/>
    <property type="match status" value="1"/>
</dbReference>
<dbReference type="EC" id="3.4.24.-" evidence="15"/>
<keyword evidence="11 15" id="KW-1133">Transmembrane helix</keyword>
<keyword evidence="20" id="KW-0132">Cell division</keyword>
<dbReference type="Gene3D" id="1.20.58.760">
    <property type="entry name" value="Peptidase M41"/>
    <property type="match status" value="1"/>
</dbReference>
<dbReference type="Gene3D" id="3.40.50.300">
    <property type="entry name" value="P-loop containing nucleotide triphosphate hydrolases"/>
    <property type="match status" value="1"/>
</dbReference>
<dbReference type="Proteomes" id="UP000580718">
    <property type="component" value="Unassembled WGS sequence"/>
</dbReference>
<dbReference type="InterPro" id="IPR041569">
    <property type="entry name" value="AAA_lid_3"/>
</dbReference>
<dbReference type="Pfam" id="PF17862">
    <property type="entry name" value="AAA_lid_3"/>
    <property type="match status" value="1"/>
</dbReference>
<keyword evidence="10 15" id="KW-0067">ATP-binding</keyword>
<dbReference type="InterPro" id="IPR011546">
    <property type="entry name" value="Pept_M41_FtsH_extracell"/>
</dbReference>
<evidence type="ECO:0000256" key="14">
    <source>
        <dbReference type="ARBA" id="ARBA00061570"/>
    </source>
</evidence>
<evidence type="ECO:0000256" key="1">
    <source>
        <dbReference type="ARBA" id="ARBA00004370"/>
    </source>
</evidence>
<feature type="active site" evidence="15">
    <location>
        <position position="432"/>
    </location>
</feature>
<dbReference type="InterPro" id="IPR003593">
    <property type="entry name" value="AAA+_ATPase"/>
</dbReference>
<evidence type="ECO:0000256" key="5">
    <source>
        <dbReference type="ARBA" id="ARBA00022692"/>
    </source>
</evidence>
<evidence type="ECO:0000256" key="3">
    <source>
        <dbReference type="ARBA" id="ARBA00022475"/>
    </source>
</evidence>
<evidence type="ECO:0000256" key="7">
    <source>
        <dbReference type="ARBA" id="ARBA00022741"/>
    </source>
</evidence>
<dbReference type="InterPro" id="IPR003959">
    <property type="entry name" value="ATPase_AAA_core"/>
</dbReference>
<feature type="binding site" evidence="15">
    <location>
        <begin position="209"/>
        <end position="216"/>
    </location>
    <ligand>
        <name>ATP</name>
        <dbReference type="ChEBI" id="CHEBI:30616"/>
    </ligand>
</feature>
<dbReference type="SMART" id="SM00382">
    <property type="entry name" value="AAA"/>
    <property type="match status" value="1"/>
</dbReference>
<dbReference type="RefSeq" id="WP_110553786.1">
    <property type="nucleotide sequence ID" value="NZ_JACIBU010000001.1"/>
</dbReference>
<dbReference type="GO" id="GO:0016887">
    <property type="term" value="F:ATP hydrolysis activity"/>
    <property type="evidence" value="ECO:0007669"/>
    <property type="project" value="UniProtKB-UniRule"/>
</dbReference>
<dbReference type="InterPro" id="IPR003960">
    <property type="entry name" value="ATPase_AAA_CS"/>
</dbReference>
<keyword evidence="5 15" id="KW-0812">Transmembrane</keyword>
<evidence type="ECO:0000313" key="19">
    <source>
        <dbReference type="EMBL" id="MBB3676775.1"/>
    </source>
</evidence>
<reference evidence="20 21" key="1">
    <citation type="submission" date="2018-06" db="EMBL/GenBank/DDBJ databases">
        <title>Draft genome sequence of Modestobacter versicolor CP153-2.</title>
        <authorList>
            <person name="Gundlapally S.R."/>
        </authorList>
    </citation>
    <scope>NUCLEOTIDE SEQUENCE [LARGE SCALE GENOMIC DNA]</scope>
    <source>
        <strain evidence="20 21">CP153-2</strain>
    </source>
</reference>
<feature type="binding site" evidence="15">
    <location>
        <position position="507"/>
    </location>
    <ligand>
        <name>Zn(2+)</name>
        <dbReference type="ChEBI" id="CHEBI:29105"/>
        <note>catalytic</note>
    </ligand>
</feature>
<comment type="cofactor">
    <cofactor evidence="15">
        <name>Zn(2+)</name>
        <dbReference type="ChEBI" id="CHEBI:29105"/>
    </cofactor>
    <text evidence="15">Binds 1 zinc ion per subunit.</text>
</comment>
<feature type="transmembrane region" description="Helical" evidence="15">
    <location>
        <begin position="116"/>
        <end position="138"/>
    </location>
</feature>
<comment type="function">
    <text evidence="15">Acts as a processive, ATP-dependent zinc metallopeptidase for both cytoplasmic and membrane proteins. Plays a role in the quality control of integral membrane proteins.</text>
</comment>
<dbReference type="FunFam" id="1.20.58.760:FF:000001">
    <property type="entry name" value="ATP-dependent zinc metalloprotease FtsH"/>
    <property type="match status" value="1"/>
</dbReference>
<sequence length="669" mass="71449">MERKKIFRSVWFWVVIVVVLGFVGSSFFRSDGGYEQVSTSTALAQLADGNVSSATINDKEQTLDLDLDTAVDGSTKVSASYPAGAADDVFAAVRGAGEGSGAGTTSFDTNVTQDNLLVSILVSFLPFVLLLLLLFWLFNSMQGGGRGVMAFGKSKAKVVSKDTPKTTFADVAGADEAIEELHEIKDFLQNPVKYQAIGAKIPKGVLLFGPPGTGKTLLARAVAGEAGVPFYSISGSDFVEMFVGVGASRVRDLFNQAKENAPAIIFIDEIDAVGRHRGAGMGGGHDEREQTLNQMLVEMDGFDVKGGVIMIAATNRPDILDPALLRPGRFDRQIAVDRPDLLGRVAVLKVHATGKPLADDVNLETVARRTPGFTGADLANVLNEAALLTARHGATQITDATLEEAIDRVVAGPERKTRAMSDKEKKVTAYHEGGHALVAHALPNLDPVHKVTILPRGRSLGHTLVLPTEDRYNQTRSEMIDTLAYALGGRAAEELVFHEPTTGAGNDIEKATSLARSMVTQYGMSAKLGAVKYGSTDSEPFLGRDMGSRPDYSDAVAADIDSEVRALIEAAHDEAWEILVEYRDTLDRLVLELLDKETLSREDMDRICEGVVKRPSMAPYNGFGKRTPSQRPPVLTPAEAAVVNGHGSHSPNGSTQAPVGDVGAPAQGR</sequence>
<dbReference type="GO" id="GO:0051301">
    <property type="term" value="P:cell division"/>
    <property type="evidence" value="ECO:0007669"/>
    <property type="project" value="UniProtKB-KW"/>
</dbReference>
<dbReference type="SUPFAM" id="SSF52540">
    <property type="entry name" value="P-loop containing nucleoside triphosphate hydrolases"/>
    <property type="match status" value="1"/>
</dbReference>
<keyword evidence="6 15" id="KW-0479">Metal-binding</keyword>
<feature type="domain" description="AAA+ ATPase" evidence="18">
    <location>
        <begin position="201"/>
        <end position="340"/>
    </location>
</feature>
<protein>
    <recommendedName>
        <fullName evidence="15">ATP-dependent zinc metalloprotease FtsH</fullName>
        <ecNumber evidence="15">3.4.24.-</ecNumber>
    </recommendedName>
</protein>
<dbReference type="GO" id="GO:0005524">
    <property type="term" value="F:ATP binding"/>
    <property type="evidence" value="ECO:0007669"/>
    <property type="project" value="UniProtKB-UniRule"/>
</dbReference>
<feature type="compositionally biased region" description="Polar residues" evidence="17">
    <location>
        <begin position="647"/>
        <end position="657"/>
    </location>
</feature>
<dbReference type="Proteomes" id="UP000247602">
    <property type="component" value="Unassembled WGS sequence"/>
</dbReference>
<comment type="caution">
    <text evidence="20">The sequence shown here is derived from an EMBL/GenBank/DDBJ whole genome shotgun (WGS) entry which is preliminary data.</text>
</comment>
<dbReference type="InterPro" id="IPR000642">
    <property type="entry name" value="Peptidase_M41"/>
</dbReference>
<comment type="subunit">
    <text evidence="15">Homohexamer.</text>
</comment>
<dbReference type="Gene3D" id="1.10.8.60">
    <property type="match status" value="1"/>
</dbReference>
<dbReference type="AlphaFoldDB" id="A0A323V953"/>
<feature type="transmembrane region" description="Helical" evidence="15">
    <location>
        <begin position="10"/>
        <end position="28"/>
    </location>
</feature>
<dbReference type="FunFam" id="1.10.8.60:FF:000001">
    <property type="entry name" value="ATP-dependent zinc metalloprotease FtsH"/>
    <property type="match status" value="1"/>
</dbReference>
<reference evidence="19 22" key="2">
    <citation type="submission" date="2020-08" db="EMBL/GenBank/DDBJ databases">
        <title>Sequencing the genomes of 1000 actinobacteria strains.</title>
        <authorList>
            <person name="Klenk H.-P."/>
        </authorList>
    </citation>
    <scope>NUCLEOTIDE SEQUENCE [LARGE SCALE GENOMIC DNA]</scope>
    <source>
        <strain evidence="19 22">DSM 16678</strain>
    </source>
</reference>
<comment type="similarity">
    <text evidence="16">Belongs to the AAA ATPase family.</text>
</comment>
<keyword evidence="8 15" id="KW-0378">Hydrolase</keyword>
<feature type="binding site" evidence="15">
    <location>
        <position position="431"/>
    </location>
    <ligand>
        <name>Zn(2+)</name>
        <dbReference type="ChEBI" id="CHEBI:29105"/>
        <note>catalytic</note>
    </ligand>
</feature>
<dbReference type="GO" id="GO:0030163">
    <property type="term" value="P:protein catabolic process"/>
    <property type="evidence" value="ECO:0007669"/>
    <property type="project" value="UniProtKB-UniRule"/>
</dbReference>
<evidence type="ECO:0000256" key="8">
    <source>
        <dbReference type="ARBA" id="ARBA00022801"/>
    </source>
</evidence>
<feature type="region of interest" description="Disordered" evidence="17">
    <location>
        <begin position="619"/>
        <end position="669"/>
    </location>
</feature>
<organism evidence="20 21">
    <name type="scientific">Modestobacter versicolor</name>
    <dbReference type="NCBI Taxonomy" id="429133"/>
    <lineage>
        <taxon>Bacteria</taxon>
        <taxon>Bacillati</taxon>
        <taxon>Actinomycetota</taxon>
        <taxon>Actinomycetes</taxon>
        <taxon>Geodermatophilales</taxon>
        <taxon>Geodermatophilaceae</taxon>
        <taxon>Modestobacter</taxon>
    </lineage>
</organism>
<keyword evidence="3 15" id="KW-1003">Cell membrane</keyword>
<dbReference type="GO" id="GO:0004222">
    <property type="term" value="F:metalloendopeptidase activity"/>
    <property type="evidence" value="ECO:0007669"/>
    <property type="project" value="InterPro"/>
</dbReference>
<keyword evidence="7 15" id="KW-0547">Nucleotide-binding</keyword>
<dbReference type="PROSITE" id="PS00674">
    <property type="entry name" value="AAA"/>
    <property type="match status" value="1"/>
</dbReference>
<evidence type="ECO:0000256" key="4">
    <source>
        <dbReference type="ARBA" id="ARBA00022670"/>
    </source>
</evidence>
<evidence type="ECO:0000256" key="10">
    <source>
        <dbReference type="ARBA" id="ARBA00022840"/>
    </source>
</evidence>
<evidence type="ECO:0000256" key="12">
    <source>
        <dbReference type="ARBA" id="ARBA00023049"/>
    </source>
</evidence>
<evidence type="ECO:0000256" key="16">
    <source>
        <dbReference type="RuleBase" id="RU003651"/>
    </source>
</evidence>
<evidence type="ECO:0000256" key="9">
    <source>
        <dbReference type="ARBA" id="ARBA00022833"/>
    </source>
</evidence>
<comment type="similarity">
    <text evidence="14 15">In the central section; belongs to the AAA ATPase family.</text>
</comment>
<dbReference type="PANTHER" id="PTHR23076">
    <property type="entry name" value="METALLOPROTEASE M41 FTSH"/>
    <property type="match status" value="1"/>
</dbReference>
<keyword evidence="20" id="KW-0131">Cell cycle</keyword>
<evidence type="ECO:0000256" key="6">
    <source>
        <dbReference type="ARBA" id="ARBA00022723"/>
    </source>
</evidence>
<keyword evidence="21" id="KW-1185">Reference proteome</keyword>
<dbReference type="CDD" id="cd19501">
    <property type="entry name" value="RecA-like_FtsH"/>
    <property type="match status" value="1"/>
</dbReference>
<keyword evidence="12 15" id="KW-0482">Metalloprotease</keyword>
<gene>
    <name evidence="15" type="primary">ftsH</name>
    <name evidence="20" type="ORF">DMO24_18815</name>
    <name evidence="19" type="ORF">FHX36_002510</name>
</gene>
<dbReference type="InterPro" id="IPR037219">
    <property type="entry name" value="Peptidase_M41-like"/>
</dbReference>
<evidence type="ECO:0000313" key="20">
    <source>
        <dbReference type="EMBL" id="PZA19796.1"/>
    </source>
</evidence>
<keyword evidence="4 15" id="KW-0645">Protease</keyword>
<dbReference type="GO" id="GO:0008270">
    <property type="term" value="F:zinc ion binding"/>
    <property type="evidence" value="ECO:0007669"/>
    <property type="project" value="UniProtKB-UniRule"/>
</dbReference>
<dbReference type="FunFam" id="3.40.50.300:FF:000001">
    <property type="entry name" value="ATP-dependent zinc metalloprotease FtsH"/>
    <property type="match status" value="1"/>
</dbReference>
<dbReference type="OrthoDB" id="9809379at2"/>
<evidence type="ECO:0000256" key="2">
    <source>
        <dbReference type="ARBA" id="ARBA00010044"/>
    </source>
</evidence>
<dbReference type="EMBL" id="QKNV01000268">
    <property type="protein sequence ID" value="PZA19796.1"/>
    <property type="molecule type" value="Genomic_DNA"/>
</dbReference>
<comment type="subcellular location">
    <subcellularLocation>
        <location evidence="15">Cell membrane</location>
        <topology evidence="15">Multi-pass membrane protein</topology>
        <orientation evidence="15">Cytoplasmic side</orientation>
    </subcellularLocation>
    <subcellularLocation>
        <location evidence="1">Membrane</location>
    </subcellularLocation>
</comment>
<keyword evidence="13 15" id="KW-0472">Membrane</keyword>
<feature type="binding site" evidence="15">
    <location>
        <position position="435"/>
    </location>
    <ligand>
        <name>Zn(2+)</name>
        <dbReference type="ChEBI" id="CHEBI:29105"/>
        <note>catalytic</note>
    </ligand>
</feature>
<dbReference type="Pfam" id="PF06480">
    <property type="entry name" value="FtsH_ext"/>
    <property type="match status" value="1"/>
</dbReference>
<name>A0A323V953_9ACTN</name>